<dbReference type="InterPro" id="IPR012341">
    <property type="entry name" value="6hp_glycosidase-like_sf"/>
</dbReference>
<accession>A0A6M2DG68</accession>
<dbReference type="Pfam" id="PF05147">
    <property type="entry name" value="LANC_like"/>
    <property type="match status" value="1"/>
</dbReference>
<evidence type="ECO:0000256" key="1">
    <source>
        <dbReference type="ARBA" id="ARBA00007179"/>
    </source>
</evidence>
<feature type="binding site" evidence="3">
    <location>
        <position position="284"/>
    </location>
    <ligand>
        <name>Zn(2+)</name>
        <dbReference type="ChEBI" id="CHEBI:29105"/>
    </ligand>
</feature>
<dbReference type="Gene3D" id="1.50.10.10">
    <property type="match status" value="1"/>
</dbReference>
<proteinExistence type="inferred from homology"/>
<dbReference type="PRINTS" id="PR01951">
    <property type="entry name" value="LANCEUKARYTE"/>
</dbReference>
<dbReference type="InterPro" id="IPR020464">
    <property type="entry name" value="LanC-like_prot_euk"/>
</dbReference>
<protein>
    <recommendedName>
        <fullName evidence="2">LanC-like protein 3 homolog</fullName>
    </recommendedName>
</protein>
<feature type="binding site" evidence="3">
    <location>
        <position position="330"/>
    </location>
    <ligand>
        <name>Zn(2+)</name>
        <dbReference type="ChEBI" id="CHEBI:29105"/>
    </ligand>
</feature>
<dbReference type="AlphaFoldDB" id="A0A6M2DG68"/>
<evidence type="ECO:0000256" key="2">
    <source>
        <dbReference type="ARBA" id="ARBA00069999"/>
    </source>
</evidence>
<sequence>MSLINNRYFKNELEDYKSGAVKIDEGVIKHQIQSIVEDILIQQPANYRNCRGGLYVGDAGIAYMLYYLIKSNLFPESNEKFYQEALQYVESANTYIKKKHAEDDVGFLLGSTGVHAVSAALYDLDNERKSITKDFARKFLQAAEFVKNTQWDEVLVGRAGYLSGALWMNKVLSQPAISTSTLHSICDKMIQSGRQYAAQNSSPCPLMYSYHGSEYLGAAHGLSAILQMLLSAPGYLDKHPQATREVKESVDYMLSVQNTEGNFPCTLDEVGYKRPENKELVHWCHGGPGVVYLMAKAYLTYKDDKYLKSCLKTGDLVWNKGLLRKGPGICHGVAGSGYVFLLLYRLTGDQKHLHRANKMAEFMRSEQFQAKARTPDCPYSLYEGTAGTVCFLIDLIKKEKASFPFLDVFPDSEHSGH</sequence>
<dbReference type="PRINTS" id="PR01950">
    <property type="entry name" value="LANCSUPER"/>
</dbReference>
<dbReference type="PANTHER" id="PTHR12736">
    <property type="entry name" value="LANC-LIKE PROTEIN"/>
    <property type="match status" value="1"/>
</dbReference>
<dbReference type="PANTHER" id="PTHR12736:SF7">
    <property type="entry name" value="LANC-LIKE PROTEIN 3"/>
    <property type="match status" value="1"/>
</dbReference>
<dbReference type="GO" id="GO:0031179">
    <property type="term" value="P:peptide modification"/>
    <property type="evidence" value="ECO:0007669"/>
    <property type="project" value="InterPro"/>
</dbReference>
<reference evidence="4" key="1">
    <citation type="submission" date="2020-03" db="EMBL/GenBank/DDBJ databases">
        <title>Transcriptomic Profiling of the Digestive Tract of the Rat Flea, Xenopsylla cheopis, Following Blood Feeding and Infection with Yersinia pestis.</title>
        <authorList>
            <person name="Bland D.M."/>
            <person name="Martens C.A."/>
            <person name="Virtaneva K."/>
            <person name="Kanakabandi K."/>
            <person name="Long D."/>
            <person name="Rosenke R."/>
            <person name="Saturday G.A."/>
            <person name="Hoyt F.H."/>
            <person name="Bruno D.P."/>
            <person name="Ribeiro J.M.C."/>
            <person name="Hinnebusch J."/>
        </authorList>
    </citation>
    <scope>NUCLEOTIDE SEQUENCE</scope>
</reference>
<dbReference type="SMART" id="SM01260">
    <property type="entry name" value="LANC_like"/>
    <property type="match status" value="1"/>
</dbReference>
<dbReference type="GO" id="GO:0005975">
    <property type="term" value="P:carbohydrate metabolic process"/>
    <property type="evidence" value="ECO:0007669"/>
    <property type="project" value="InterPro"/>
</dbReference>
<dbReference type="CDD" id="cd04794">
    <property type="entry name" value="euk_LANCL"/>
    <property type="match status" value="1"/>
</dbReference>
<keyword evidence="3" id="KW-0479">Metal-binding</keyword>
<name>A0A6M2DG68_XENCH</name>
<keyword evidence="3" id="KW-0862">Zinc</keyword>
<evidence type="ECO:0000313" key="4">
    <source>
        <dbReference type="EMBL" id="NOV45086.1"/>
    </source>
</evidence>
<dbReference type="InterPro" id="IPR007822">
    <property type="entry name" value="LANC-like"/>
</dbReference>
<dbReference type="GO" id="GO:0005886">
    <property type="term" value="C:plasma membrane"/>
    <property type="evidence" value="ECO:0007669"/>
    <property type="project" value="TreeGrafter"/>
</dbReference>
<dbReference type="EMBL" id="GIIL01001360">
    <property type="protein sequence ID" value="NOV45086.1"/>
    <property type="molecule type" value="Transcribed_RNA"/>
</dbReference>
<organism evidence="4">
    <name type="scientific">Xenopsylla cheopis</name>
    <name type="common">Oriental rat flea</name>
    <name type="synonym">Pulex cheopis</name>
    <dbReference type="NCBI Taxonomy" id="163159"/>
    <lineage>
        <taxon>Eukaryota</taxon>
        <taxon>Metazoa</taxon>
        <taxon>Ecdysozoa</taxon>
        <taxon>Arthropoda</taxon>
        <taxon>Hexapoda</taxon>
        <taxon>Insecta</taxon>
        <taxon>Pterygota</taxon>
        <taxon>Neoptera</taxon>
        <taxon>Endopterygota</taxon>
        <taxon>Siphonaptera</taxon>
        <taxon>Pulicidae</taxon>
        <taxon>Xenopsyllinae</taxon>
        <taxon>Xenopsylla</taxon>
    </lineage>
</organism>
<evidence type="ECO:0000256" key="3">
    <source>
        <dbReference type="PIRSR" id="PIRSR607822-1"/>
    </source>
</evidence>
<dbReference type="GO" id="GO:0046872">
    <property type="term" value="F:metal ion binding"/>
    <property type="evidence" value="ECO:0007669"/>
    <property type="project" value="UniProtKB-KW"/>
</dbReference>
<feature type="binding site" evidence="3">
    <location>
        <position position="331"/>
    </location>
    <ligand>
        <name>Zn(2+)</name>
        <dbReference type="ChEBI" id="CHEBI:29105"/>
    </ligand>
</feature>
<comment type="similarity">
    <text evidence="1">Belongs to the LanC-like protein family.</text>
</comment>
<dbReference type="FunFam" id="1.50.10.10:FF:000012">
    <property type="entry name" value="LanC-like protein 3"/>
    <property type="match status" value="1"/>
</dbReference>
<dbReference type="SUPFAM" id="SSF158745">
    <property type="entry name" value="LanC-like"/>
    <property type="match status" value="1"/>
</dbReference>